<evidence type="ECO:0000256" key="3">
    <source>
        <dbReference type="ARBA" id="ARBA00022679"/>
    </source>
</evidence>
<keyword evidence="1 7" id="KW-0698">rRNA processing</keyword>
<dbReference type="InterPro" id="IPR029063">
    <property type="entry name" value="SAM-dependent_MTases_sf"/>
</dbReference>
<comment type="caution">
    <text evidence="10">The sequence shown here is derived from an EMBL/GenBank/DDBJ whole genome shotgun (WGS) entry which is preliminary data.</text>
</comment>
<feature type="binding site" evidence="6">
    <location>
        <position position="205"/>
    </location>
    <ligand>
        <name>S-adenosyl-L-methionine</name>
        <dbReference type="ChEBI" id="CHEBI:59789"/>
    </ligand>
</feature>
<evidence type="ECO:0000256" key="5">
    <source>
        <dbReference type="ARBA" id="ARBA00022884"/>
    </source>
</evidence>
<dbReference type="Pfam" id="PF00398">
    <property type="entry name" value="RrnaAD"/>
    <property type="match status" value="1"/>
</dbReference>
<protein>
    <recommendedName>
        <fullName evidence="7">rRNA adenine N(6)-methyltransferase</fullName>
        <ecNumber evidence="7">2.1.1.-</ecNumber>
    </recommendedName>
</protein>
<feature type="chain" id="PRO_5042190590" description="rRNA adenine N(6)-methyltransferase" evidence="8">
    <location>
        <begin position="20"/>
        <end position="424"/>
    </location>
</feature>
<evidence type="ECO:0000256" key="6">
    <source>
        <dbReference type="PROSITE-ProRule" id="PRU01026"/>
    </source>
</evidence>
<dbReference type="PROSITE" id="PS51689">
    <property type="entry name" value="SAM_RNA_A_N6_MT"/>
    <property type="match status" value="1"/>
</dbReference>
<dbReference type="InterPro" id="IPR001737">
    <property type="entry name" value="KsgA/Erm"/>
</dbReference>
<evidence type="ECO:0000259" key="9">
    <source>
        <dbReference type="SMART" id="SM00650"/>
    </source>
</evidence>
<dbReference type="NCBIfam" id="TIGR00755">
    <property type="entry name" value="ksgA"/>
    <property type="match status" value="1"/>
</dbReference>
<feature type="domain" description="Ribosomal RNA adenine methylase transferase N-terminal" evidence="9">
    <location>
        <begin position="109"/>
        <end position="292"/>
    </location>
</feature>
<evidence type="ECO:0000256" key="4">
    <source>
        <dbReference type="ARBA" id="ARBA00022691"/>
    </source>
</evidence>
<evidence type="ECO:0000256" key="8">
    <source>
        <dbReference type="SAM" id="SignalP"/>
    </source>
</evidence>
<name>A0AAD3D6C4_9STRA</name>
<dbReference type="GO" id="GO:0000179">
    <property type="term" value="F:rRNA (adenine-N6,N6-)-dimethyltransferase activity"/>
    <property type="evidence" value="ECO:0007669"/>
    <property type="project" value="UniProtKB-UniRule"/>
</dbReference>
<gene>
    <name evidence="10" type="ORF">CTEN210_15075</name>
</gene>
<dbReference type="EMBL" id="BLLK01000062">
    <property type="protein sequence ID" value="GFH58599.1"/>
    <property type="molecule type" value="Genomic_DNA"/>
</dbReference>
<feature type="binding site" evidence="6">
    <location>
        <position position="183"/>
    </location>
    <ligand>
        <name>S-adenosyl-L-methionine</name>
        <dbReference type="ChEBI" id="CHEBI:59789"/>
    </ligand>
</feature>
<keyword evidence="3 6" id="KW-0808">Transferase</keyword>
<feature type="signal peptide" evidence="8">
    <location>
        <begin position="1"/>
        <end position="19"/>
    </location>
</feature>
<keyword evidence="11" id="KW-1185">Reference proteome</keyword>
<keyword evidence="8" id="KW-0732">Signal</keyword>
<dbReference type="InterPro" id="IPR020598">
    <property type="entry name" value="rRNA_Ade_methylase_Trfase_N"/>
</dbReference>
<feature type="binding site" evidence="6">
    <location>
        <position position="161"/>
    </location>
    <ligand>
        <name>S-adenosyl-L-methionine</name>
        <dbReference type="ChEBI" id="CHEBI:59789"/>
    </ligand>
</feature>
<feature type="binding site" evidence="6">
    <location>
        <position position="136"/>
    </location>
    <ligand>
        <name>S-adenosyl-L-methionine</name>
        <dbReference type="ChEBI" id="CHEBI:59789"/>
    </ligand>
</feature>
<organism evidence="10 11">
    <name type="scientific">Chaetoceros tenuissimus</name>
    <dbReference type="NCBI Taxonomy" id="426638"/>
    <lineage>
        <taxon>Eukaryota</taxon>
        <taxon>Sar</taxon>
        <taxon>Stramenopiles</taxon>
        <taxon>Ochrophyta</taxon>
        <taxon>Bacillariophyta</taxon>
        <taxon>Coscinodiscophyceae</taxon>
        <taxon>Chaetocerotophycidae</taxon>
        <taxon>Chaetocerotales</taxon>
        <taxon>Chaetocerotaceae</taxon>
        <taxon>Chaetoceros</taxon>
    </lineage>
</organism>
<evidence type="ECO:0000313" key="11">
    <source>
        <dbReference type="Proteomes" id="UP001054902"/>
    </source>
</evidence>
<dbReference type="Gene3D" id="3.40.50.150">
    <property type="entry name" value="Vaccinia Virus protein VP39"/>
    <property type="match status" value="1"/>
</dbReference>
<evidence type="ECO:0000256" key="2">
    <source>
        <dbReference type="ARBA" id="ARBA00022603"/>
    </source>
</evidence>
<evidence type="ECO:0000256" key="1">
    <source>
        <dbReference type="ARBA" id="ARBA00022552"/>
    </source>
</evidence>
<proteinExistence type="inferred from homology"/>
<accession>A0AAD3D6C4</accession>
<feature type="binding site" evidence="6">
    <location>
        <position position="100"/>
    </location>
    <ligand>
        <name>S-adenosyl-L-methionine</name>
        <dbReference type="ChEBI" id="CHEBI:59789"/>
    </ligand>
</feature>
<dbReference type="AlphaFoldDB" id="A0AAD3D6C4"/>
<comment type="similarity">
    <text evidence="6 7">Belongs to the class I-like SAM-binding methyltransferase superfamily. rRNA adenine N(6)-methyltransferase family.</text>
</comment>
<evidence type="ECO:0000256" key="7">
    <source>
        <dbReference type="RuleBase" id="RU362106"/>
    </source>
</evidence>
<keyword evidence="2 6" id="KW-0489">Methyltransferase</keyword>
<dbReference type="InterPro" id="IPR023165">
    <property type="entry name" value="rRNA_Ade_diMease-like_C"/>
</dbReference>
<dbReference type="Proteomes" id="UP001054902">
    <property type="component" value="Unassembled WGS sequence"/>
</dbReference>
<dbReference type="EC" id="2.1.1.-" evidence="7"/>
<dbReference type="GO" id="GO:0003723">
    <property type="term" value="F:RNA binding"/>
    <property type="evidence" value="ECO:0007669"/>
    <property type="project" value="UniProtKB-UniRule"/>
</dbReference>
<dbReference type="PANTHER" id="PTHR11727">
    <property type="entry name" value="DIMETHYLADENOSINE TRANSFERASE"/>
    <property type="match status" value="1"/>
</dbReference>
<feature type="binding site" evidence="6">
    <location>
        <position position="98"/>
    </location>
    <ligand>
        <name>S-adenosyl-L-methionine</name>
        <dbReference type="ChEBI" id="CHEBI:59789"/>
    </ligand>
</feature>
<sequence>MKLANQFVLLSWIAQFTSGFQINIPNVPSRVSSLDQNINRCNGWVQDANGEWEWEEDDPSYVPPVTTQEPKLDAEVKAVATPTLPKGTFRPKQSLGQNFLRDGNTVAKIIRTFVADAEKTIIENDTSGKMRAVELGPGAGALTDTLVPTMEELNASFQCIEIDPRSVELLGEKHPSLRVHHMDVMQADYPTMATEEGGPLSIIGNLPYYITSQILFALADASHFNAVRSATVTMQYEVGERIVAKTCTKEYGILSVVFQLYADCKLHFKIPPTVFYPPPKVDSALIGLHFVGPTKLRERLSGIQPMELRRVLTATFQQRRKTVRNSLKKLLTDIYEGDKEKVQEILNSKPLPLTATTIKARENGDEFALTQELPDDWTKLRPEQLSAGQFVELTRLIFHSDDAVESSNDQPLGRKVWRKMKHGK</sequence>
<keyword evidence="5 6" id="KW-0694">RNA-binding</keyword>
<dbReference type="Gene3D" id="1.10.8.100">
    <property type="entry name" value="Ribosomal RNA adenine dimethylase-like, domain 2"/>
    <property type="match status" value="1"/>
</dbReference>
<dbReference type="InterPro" id="IPR011530">
    <property type="entry name" value="rRNA_adenine_dimethylase"/>
</dbReference>
<dbReference type="PANTHER" id="PTHR11727:SF18">
    <property type="entry name" value="RRNA ADENINE N(6)-METHYLTRANSFERASE"/>
    <property type="match status" value="1"/>
</dbReference>
<evidence type="ECO:0000313" key="10">
    <source>
        <dbReference type="EMBL" id="GFH58599.1"/>
    </source>
</evidence>
<dbReference type="SMART" id="SM00650">
    <property type="entry name" value="rADc"/>
    <property type="match status" value="1"/>
</dbReference>
<keyword evidence="4 6" id="KW-0949">S-adenosyl-L-methionine</keyword>
<reference evidence="10 11" key="1">
    <citation type="journal article" date="2021" name="Sci. Rep.">
        <title>The genome of the diatom Chaetoceros tenuissimus carries an ancient integrated fragment of an extant virus.</title>
        <authorList>
            <person name="Hongo Y."/>
            <person name="Kimura K."/>
            <person name="Takaki Y."/>
            <person name="Yoshida Y."/>
            <person name="Baba S."/>
            <person name="Kobayashi G."/>
            <person name="Nagasaki K."/>
            <person name="Hano T."/>
            <person name="Tomaru Y."/>
        </authorList>
    </citation>
    <scope>NUCLEOTIDE SEQUENCE [LARGE SCALE GENOMIC DNA]</scope>
    <source>
        <strain evidence="10 11">NIES-3715</strain>
    </source>
</reference>
<dbReference type="SUPFAM" id="SSF53335">
    <property type="entry name" value="S-adenosyl-L-methionine-dependent methyltransferases"/>
    <property type="match status" value="1"/>
</dbReference>